<dbReference type="PANTHER" id="PTHR31760:SF0">
    <property type="entry name" value="S-ADENOSYL-L-METHIONINE-DEPENDENT METHYLTRANSFERASES SUPERFAMILY PROTEIN"/>
    <property type="match status" value="1"/>
</dbReference>
<evidence type="ECO:0000256" key="4">
    <source>
        <dbReference type="ARBA" id="ARBA00022679"/>
    </source>
</evidence>
<keyword evidence="1 6" id="KW-0963">Cytoplasm</keyword>
<protein>
    <recommendedName>
        <fullName evidence="6">Ribosomal RNA small subunit methyltransferase G</fullName>
        <ecNumber evidence="6">2.1.1.170</ecNumber>
    </recommendedName>
    <alternativeName>
        <fullName evidence="6">16S rRNA 7-methylguanosine methyltransferase</fullName>
        <shortName evidence="6">16S rRNA m7G methyltransferase</shortName>
    </alternativeName>
</protein>
<evidence type="ECO:0000256" key="6">
    <source>
        <dbReference type="HAMAP-Rule" id="MF_00074"/>
    </source>
</evidence>
<keyword evidence="2 6" id="KW-0698">rRNA processing</keyword>
<dbReference type="Proteomes" id="UP000644693">
    <property type="component" value="Unassembled WGS sequence"/>
</dbReference>
<dbReference type="InterPro" id="IPR029063">
    <property type="entry name" value="SAM-dependent_MTases_sf"/>
</dbReference>
<dbReference type="AlphaFoldDB" id="A0A919CLJ0"/>
<comment type="subcellular location">
    <subcellularLocation>
        <location evidence="6">Cytoplasm</location>
    </subcellularLocation>
</comment>
<comment type="catalytic activity">
    <reaction evidence="6">
        <text>guanosine(527) in 16S rRNA + S-adenosyl-L-methionine = N(7)-methylguanosine(527) in 16S rRNA + S-adenosyl-L-homocysteine</text>
        <dbReference type="Rhea" id="RHEA:42732"/>
        <dbReference type="Rhea" id="RHEA-COMP:10209"/>
        <dbReference type="Rhea" id="RHEA-COMP:10210"/>
        <dbReference type="ChEBI" id="CHEBI:57856"/>
        <dbReference type="ChEBI" id="CHEBI:59789"/>
        <dbReference type="ChEBI" id="CHEBI:74269"/>
        <dbReference type="ChEBI" id="CHEBI:74480"/>
        <dbReference type="EC" id="2.1.1.170"/>
    </reaction>
</comment>
<dbReference type="GO" id="GO:0005829">
    <property type="term" value="C:cytosol"/>
    <property type="evidence" value="ECO:0007669"/>
    <property type="project" value="TreeGrafter"/>
</dbReference>
<dbReference type="NCBIfam" id="TIGR00138">
    <property type="entry name" value="rsmG_gidB"/>
    <property type="match status" value="1"/>
</dbReference>
<feature type="binding site" evidence="6">
    <location>
        <position position="93"/>
    </location>
    <ligand>
        <name>S-adenosyl-L-methionine</name>
        <dbReference type="ChEBI" id="CHEBI:59789"/>
    </ligand>
</feature>
<keyword evidence="3 6" id="KW-0489">Methyltransferase</keyword>
<organism evidence="7 8">
    <name type="scientific">Parahalioglobus pacificus</name>
    <dbReference type="NCBI Taxonomy" id="930806"/>
    <lineage>
        <taxon>Bacteria</taxon>
        <taxon>Pseudomonadati</taxon>
        <taxon>Pseudomonadota</taxon>
        <taxon>Gammaproteobacteria</taxon>
        <taxon>Cellvibrionales</taxon>
        <taxon>Halieaceae</taxon>
        <taxon>Parahalioglobus</taxon>
    </lineage>
</organism>
<name>A0A919CLJ0_9GAMM</name>
<feature type="binding site" evidence="6">
    <location>
        <position position="88"/>
    </location>
    <ligand>
        <name>S-adenosyl-L-methionine</name>
        <dbReference type="ChEBI" id="CHEBI:59789"/>
    </ligand>
</feature>
<accession>A0A919CLJ0</accession>
<comment type="caution">
    <text evidence="7">The sequence shown here is derived from an EMBL/GenBank/DDBJ whole genome shotgun (WGS) entry which is preliminary data.</text>
</comment>
<gene>
    <name evidence="6 7" type="primary">rsmG</name>
    <name evidence="7" type="ORF">GCM10007053_21020</name>
</gene>
<dbReference type="EC" id="2.1.1.170" evidence="6"/>
<reference evidence="7" key="2">
    <citation type="submission" date="2020-09" db="EMBL/GenBank/DDBJ databases">
        <authorList>
            <person name="Sun Q."/>
            <person name="Kim S."/>
        </authorList>
    </citation>
    <scope>NUCLEOTIDE SEQUENCE</scope>
    <source>
        <strain evidence="7">KCTC 23430</strain>
    </source>
</reference>
<dbReference type="Pfam" id="PF02527">
    <property type="entry name" value="GidB"/>
    <property type="match status" value="1"/>
</dbReference>
<dbReference type="EMBL" id="BMYM01000002">
    <property type="protein sequence ID" value="GHD34826.1"/>
    <property type="molecule type" value="Genomic_DNA"/>
</dbReference>
<dbReference type="PIRSF" id="PIRSF003078">
    <property type="entry name" value="GidB"/>
    <property type="match status" value="1"/>
</dbReference>
<proteinExistence type="inferred from homology"/>
<dbReference type="CDD" id="cd02440">
    <property type="entry name" value="AdoMet_MTases"/>
    <property type="match status" value="1"/>
</dbReference>
<reference evidence="7" key="1">
    <citation type="journal article" date="2014" name="Int. J. Syst. Evol. Microbiol.">
        <title>Complete genome sequence of Corynebacterium casei LMG S-19264T (=DSM 44701T), isolated from a smear-ripened cheese.</title>
        <authorList>
            <consortium name="US DOE Joint Genome Institute (JGI-PGF)"/>
            <person name="Walter F."/>
            <person name="Albersmeier A."/>
            <person name="Kalinowski J."/>
            <person name="Ruckert C."/>
        </authorList>
    </citation>
    <scope>NUCLEOTIDE SEQUENCE</scope>
    <source>
        <strain evidence="7">KCTC 23430</strain>
    </source>
</reference>
<feature type="binding site" evidence="6">
    <location>
        <position position="154"/>
    </location>
    <ligand>
        <name>S-adenosyl-L-methionine</name>
        <dbReference type="ChEBI" id="CHEBI:59789"/>
    </ligand>
</feature>
<feature type="binding site" evidence="6">
    <location>
        <begin position="139"/>
        <end position="140"/>
    </location>
    <ligand>
        <name>S-adenosyl-L-methionine</name>
        <dbReference type="ChEBI" id="CHEBI:59789"/>
    </ligand>
</feature>
<sequence length="225" mass="24672">MASVHGNLPDVSNTAMALQRGAQALGLTLYDKQLEALLAYLDLLVKWNRAYNLTAIRDPGDMVIRHLLDSLAIHTYLEPEYHRLIDVGTGGGLPGVPLAILNPQRTFSLLDSNGKKTRFLFQVKTALGLDNMAVHQARIESFQPDEPYDAVLSRAFASLADMIAGCRHLLQPAGHFLAMKGQYPEAELVAMGDGVRLLQSHKLAVPGLTEERHLLDIQLLDATSN</sequence>
<dbReference type="PANTHER" id="PTHR31760">
    <property type="entry name" value="S-ADENOSYL-L-METHIONINE-DEPENDENT METHYLTRANSFERASES SUPERFAMILY PROTEIN"/>
    <property type="match status" value="1"/>
</dbReference>
<comment type="caution">
    <text evidence="6">Lacks conserved residue(s) required for the propagation of feature annotation.</text>
</comment>
<keyword evidence="4 6" id="KW-0808">Transferase</keyword>
<evidence type="ECO:0000256" key="2">
    <source>
        <dbReference type="ARBA" id="ARBA00022552"/>
    </source>
</evidence>
<comment type="similarity">
    <text evidence="6">Belongs to the methyltransferase superfamily. RNA methyltransferase RsmG family.</text>
</comment>
<dbReference type="GO" id="GO:0070043">
    <property type="term" value="F:rRNA (guanine-N7-)-methyltransferase activity"/>
    <property type="evidence" value="ECO:0007669"/>
    <property type="project" value="UniProtKB-UniRule"/>
</dbReference>
<evidence type="ECO:0000256" key="3">
    <source>
        <dbReference type="ARBA" id="ARBA00022603"/>
    </source>
</evidence>
<evidence type="ECO:0000313" key="8">
    <source>
        <dbReference type="Proteomes" id="UP000644693"/>
    </source>
</evidence>
<evidence type="ECO:0000256" key="1">
    <source>
        <dbReference type="ARBA" id="ARBA00022490"/>
    </source>
</evidence>
<comment type="function">
    <text evidence="6">Specifically methylates the N7 position of guanine in position 527 of 16S rRNA.</text>
</comment>
<evidence type="ECO:0000256" key="5">
    <source>
        <dbReference type="ARBA" id="ARBA00022691"/>
    </source>
</evidence>
<keyword evidence="5 6" id="KW-0949">S-adenosyl-L-methionine</keyword>
<dbReference type="InterPro" id="IPR003682">
    <property type="entry name" value="rRNA_ssu_MeTfrase_G"/>
</dbReference>
<dbReference type="RefSeq" id="WP_229802709.1">
    <property type="nucleotide sequence ID" value="NZ_BMYM01000002.1"/>
</dbReference>
<dbReference type="Gene3D" id="3.40.50.150">
    <property type="entry name" value="Vaccinia Virus protein VP39"/>
    <property type="match status" value="1"/>
</dbReference>
<dbReference type="HAMAP" id="MF_00074">
    <property type="entry name" value="16SrRNA_methyltr_G"/>
    <property type="match status" value="1"/>
</dbReference>
<dbReference type="SUPFAM" id="SSF53335">
    <property type="entry name" value="S-adenosyl-L-methionine-dependent methyltransferases"/>
    <property type="match status" value="1"/>
</dbReference>
<keyword evidence="8" id="KW-1185">Reference proteome</keyword>
<evidence type="ECO:0000313" key="7">
    <source>
        <dbReference type="EMBL" id="GHD34826.1"/>
    </source>
</evidence>